<comment type="similarity">
    <text evidence="2 7">Belongs to the peptidase M14 family.</text>
</comment>
<dbReference type="AlphaFoldDB" id="A0A495JD27"/>
<name>A0A495JD27_9ACTN</name>
<evidence type="ECO:0000313" key="10">
    <source>
        <dbReference type="Proteomes" id="UP000277671"/>
    </source>
</evidence>
<comment type="caution">
    <text evidence="7">Lacks conserved residue(s) required for the propagation of feature annotation.</text>
</comment>
<dbReference type="PROSITE" id="PS52035">
    <property type="entry name" value="PEPTIDASE_M14"/>
    <property type="match status" value="1"/>
</dbReference>
<dbReference type="PANTHER" id="PTHR11705:SF143">
    <property type="entry name" value="SLL0236 PROTEIN"/>
    <property type="match status" value="1"/>
</dbReference>
<evidence type="ECO:0000256" key="7">
    <source>
        <dbReference type="PROSITE-ProRule" id="PRU01379"/>
    </source>
</evidence>
<reference evidence="9 10" key="1">
    <citation type="submission" date="2018-10" db="EMBL/GenBank/DDBJ databases">
        <title>Sequencing the genomes of 1000 actinobacteria strains.</title>
        <authorList>
            <person name="Klenk H.-P."/>
        </authorList>
    </citation>
    <scope>NUCLEOTIDE SEQUENCE [LARGE SCALE GENOMIC DNA]</scope>
    <source>
        <strain evidence="9 10">DSM 45175</strain>
    </source>
</reference>
<comment type="caution">
    <text evidence="9">The sequence shown here is derived from an EMBL/GenBank/DDBJ whole genome shotgun (WGS) entry which is preliminary data.</text>
</comment>
<evidence type="ECO:0000256" key="2">
    <source>
        <dbReference type="ARBA" id="ARBA00005988"/>
    </source>
</evidence>
<keyword evidence="3" id="KW-0645">Protease</keyword>
<dbReference type="SUPFAM" id="SSF52317">
    <property type="entry name" value="Class I glutamine amidotransferase-like"/>
    <property type="match status" value="1"/>
</dbReference>
<dbReference type="PROSITE" id="PS51318">
    <property type="entry name" value="TAT"/>
    <property type="match status" value="1"/>
</dbReference>
<gene>
    <name evidence="9" type="ORF">BDK92_0187</name>
</gene>
<dbReference type="Proteomes" id="UP000277671">
    <property type="component" value="Unassembled WGS sequence"/>
</dbReference>
<keyword evidence="9" id="KW-0121">Carboxypeptidase</keyword>
<feature type="domain" description="Peptidase M14" evidence="8">
    <location>
        <begin position="74"/>
        <end position="446"/>
    </location>
</feature>
<dbReference type="GO" id="GO:0006508">
    <property type="term" value="P:proteolysis"/>
    <property type="evidence" value="ECO:0007669"/>
    <property type="project" value="UniProtKB-KW"/>
</dbReference>
<dbReference type="SUPFAM" id="SSF53187">
    <property type="entry name" value="Zn-dependent exopeptidases"/>
    <property type="match status" value="1"/>
</dbReference>
<comment type="cofactor">
    <cofactor evidence="1">
        <name>Zn(2+)</name>
        <dbReference type="ChEBI" id="CHEBI:29105"/>
    </cofactor>
</comment>
<evidence type="ECO:0000256" key="6">
    <source>
        <dbReference type="ARBA" id="ARBA00023049"/>
    </source>
</evidence>
<keyword evidence="10" id="KW-1185">Reference proteome</keyword>
<dbReference type="PANTHER" id="PTHR11705">
    <property type="entry name" value="PROTEASE FAMILY M14 CARBOXYPEPTIDASE A,B"/>
    <property type="match status" value="1"/>
</dbReference>
<proteinExistence type="inferred from homology"/>
<sequence>MTISESSGLSRRTLLRSTAAAGAAAATATVIHPDVASAQPRAAAQPVDVFAAAKAAAIPTPEQYFGFRIGSEGKLATWDKMVPYFQLIAEQSNRVTYEEVGKTTDGNPYVLLTISSPKNLSNLDRLIEINDRLADPRGLSPTEAEELARTGKPFYFVQAGIHSNEVGNSQATIEWAHRLATEQSEYVNKILDNLVILLVPAQNPDGLVLINDYFVKTAGTNYARTYPDLYQKYTGHDDNRDWFMLTQIESNMNISLLNKYHPQVFQDSHQAGTNAPRMFTPPYLSPYDPNIDAITVQQTDALGMAMQRGMTAAGMKGVGWGMTYDYWTPSRQYCVYHNAVRILTEAASCSNLAYPQVGSGPLGSQESSISFIEPYDQNTWTLRQIVDIVSQAFYSGIEAVAYDNYNWLYNFYRVGVKATTRTSPRAYVIPAGQRDPQAVRDAIDILFKGAVEVHQAQSAFTAGGQQYPAGSYVIYLNQPYGGFAKTLLEVQEYPHLLQYPGGPPQRPYDVTAQTLPMLLGFKANLVTGSFSVTAKLLTEIKPAPVTMPDAPPSTGAYVIGPESYGVFQIVSRLQKQGIPTFRAAAQFVDAGRTFPAGTFVVPPTDAARQILQNQSRTTGIPISAIAVVPRVAGAQLKPGTRIGLLKPANNIQSGWLMWMFDQYGVTYSVVKAQDYKNLSGRFDAIVMPEGVSKSSITNGLNQNNYPPEWSWAFGVGEDGWNKLRDFVTAGGTLVAYGSGANTAQQLFELPLRSILPSDSSVFYCPGALLSQDIDTDDPVAWGMDPHHPTWFDGDRAYELTDPNKYPVHVVSKYPDSGEQLQSGWLIGGEYLNGAVNGLSWTVGSGSVVTFASEIAFRTWNRGEEKMIFNAMYHGPSQKLTPEQFERLGR</sequence>
<dbReference type="EMBL" id="RBKT01000001">
    <property type="protein sequence ID" value="RKR85969.1"/>
    <property type="molecule type" value="Genomic_DNA"/>
</dbReference>
<evidence type="ECO:0000256" key="3">
    <source>
        <dbReference type="ARBA" id="ARBA00022670"/>
    </source>
</evidence>
<dbReference type="GO" id="GO:0004181">
    <property type="term" value="F:metallocarboxypeptidase activity"/>
    <property type="evidence" value="ECO:0007669"/>
    <property type="project" value="InterPro"/>
</dbReference>
<protein>
    <submittedName>
        <fullName evidence="9">Zinc carboxypeptidase</fullName>
    </submittedName>
</protein>
<dbReference type="CDD" id="cd06240">
    <property type="entry name" value="M14-like"/>
    <property type="match status" value="1"/>
</dbReference>
<keyword evidence="6" id="KW-0482">Metalloprotease</keyword>
<evidence type="ECO:0000256" key="4">
    <source>
        <dbReference type="ARBA" id="ARBA00022801"/>
    </source>
</evidence>
<dbReference type="InterPro" id="IPR000834">
    <property type="entry name" value="Peptidase_M14"/>
</dbReference>
<evidence type="ECO:0000256" key="1">
    <source>
        <dbReference type="ARBA" id="ARBA00001947"/>
    </source>
</evidence>
<dbReference type="InterPro" id="IPR006311">
    <property type="entry name" value="TAT_signal"/>
</dbReference>
<keyword evidence="4" id="KW-0378">Hydrolase</keyword>
<keyword evidence="5" id="KW-0862">Zinc</keyword>
<evidence type="ECO:0000313" key="9">
    <source>
        <dbReference type="EMBL" id="RKR85969.1"/>
    </source>
</evidence>
<evidence type="ECO:0000259" key="8">
    <source>
        <dbReference type="PROSITE" id="PS52035"/>
    </source>
</evidence>
<dbReference type="Pfam" id="PF00246">
    <property type="entry name" value="Peptidase_M14"/>
    <property type="match status" value="1"/>
</dbReference>
<dbReference type="GO" id="GO:0008270">
    <property type="term" value="F:zinc ion binding"/>
    <property type="evidence" value="ECO:0007669"/>
    <property type="project" value="InterPro"/>
</dbReference>
<dbReference type="Gene3D" id="3.40.630.10">
    <property type="entry name" value="Zn peptidases"/>
    <property type="match status" value="1"/>
</dbReference>
<dbReference type="RefSeq" id="WP_170208445.1">
    <property type="nucleotide sequence ID" value="NZ_RBKT01000001.1"/>
</dbReference>
<dbReference type="InterPro" id="IPR029062">
    <property type="entry name" value="Class_I_gatase-like"/>
</dbReference>
<evidence type="ECO:0000256" key="5">
    <source>
        <dbReference type="ARBA" id="ARBA00022833"/>
    </source>
</evidence>
<accession>A0A495JD27</accession>
<dbReference type="GO" id="GO:0005615">
    <property type="term" value="C:extracellular space"/>
    <property type="evidence" value="ECO:0007669"/>
    <property type="project" value="TreeGrafter"/>
</dbReference>
<organism evidence="9 10">
    <name type="scientific">Micromonospora pisi</name>
    <dbReference type="NCBI Taxonomy" id="589240"/>
    <lineage>
        <taxon>Bacteria</taxon>
        <taxon>Bacillati</taxon>
        <taxon>Actinomycetota</taxon>
        <taxon>Actinomycetes</taxon>
        <taxon>Micromonosporales</taxon>
        <taxon>Micromonosporaceae</taxon>
        <taxon>Micromonospora</taxon>
    </lineage>
</organism>